<keyword evidence="1" id="KW-0812">Transmembrane</keyword>
<proteinExistence type="predicted"/>
<evidence type="ECO:0000256" key="1">
    <source>
        <dbReference type="SAM" id="Phobius"/>
    </source>
</evidence>
<keyword evidence="1" id="KW-1133">Transmembrane helix</keyword>
<evidence type="ECO:0000313" key="2">
    <source>
        <dbReference type="EMBL" id="GFP92716.1"/>
    </source>
</evidence>
<keyword evidence="3" id="KW-1185">Reference proteome</keyword>
<protein>
    <submittedName>
        <fullName evidence="2">Uncharacterized mitochondrial protein atmg00310</fullName>
    </submittedName>
</protein>
<organism evidence="2 3">
    <name type="scientific">Phtheirospermum japonicum</name>
    <dbReference type="NCBI Taxonomy" id="374723"/>
    <lineage>
        <taxon>Eukaryota</taxon>
        <taxon>Viridiplantae</taxon>
        <taxon>Streptophyta</taxon>
        <taxon>Embryophyta</taxon>
        <taxon>Tracheophyta</taxon>
        <taxon>Spermatophyta</taxon>
        <taxon>Magnoliopsida</taxon>
        <taxon>eudicotyledons</taxon>
        <taxon>Gunneridae</taxon>
        <taxon>Pentapetalae</taxon>
        <taxon>asterids</taxon>
        <taxon>lamiids</taxon>
        <taxon>Lamiales</taxon>
        <taxon>Orobanchaceae</taxon>
        <taxon>Orobanchaceae incertae sedis</taxon>
        <taxon>Phtheirospermum</taxon>
    </lineage>
</organism>
<comment type="caution">
    <text evidence="2">The sequence shown here is derived from an EMBL/GenBank/DDBJ whole genome shotgun (WGS) entry which is preliminary data.</text>
</comment>
<dbReference type="Proteomes" id="UP000653305">
    <property type="component" value="Unassembled WGS sequence"/>
</dbReference>
<reference evidence="2" key="1">
    <citation type="submission" date="2020-07" db="EMBL/GenBank/DDBJ databases">
        <title>Ethylene signaling mediates host invasion by parasitic plants.</title>
        <authorList>
            <person name="Yoshida S."/>
        </authorList>
    </citation>
    <scope>NUCLEOTIDE SEQUENCE</scope>
    <source>
        <strain evidence="2">Okayama</strain>
    </source>
</reference>
<name>A0A830C0R9_9LAMI</name>
<evidence type="ECO:0000313" key="3">
    <source>
        <dbReference type="Proteomes" id="UP000653305"/>
    </source>
</evidence>
<sequence>MVVLASETFAPSTSQCSVNKHGASLRILYPFWPEFSRENIIHTVLSLKLSQALDLLGLGVVSCIVVVCSYLVLVVKSTLAPPQKFGTIVGSLNRLISKSARLATYFLLRHSFPN</sequence>
<accession>A0A830C0R9</accession>
<keyword evidence="1" id="KW-0472">Membrane</keyword>
<dbReference type="AlphaFoldDB" id="A0A830C0R9"/>
<feature type="transmembrane region" description="Helical" evidence="1">
    <location>
        <begin position="55"/>
        <end position="75"/>
    </location>
</feature>
<gene>
    <name evidence="2" type="ORF">PHJA_001415800</name>
</gene>
<dbReference type="EMBL" id="BMAC01000288">
    <property type="protein sequence ID" value="GFP92716.1"/>
    <property type="molecule type" value="Genomic_DNA"/>
</dbReference>